<evidence type="ECO:0000259" key="5">
    <source>
        <dbReference type="PROSITE" id="PS50111"/>
    </source>
</evidence>
<feature type="domain" description="HAMP" evidence="6">
    <location>
        <begin position="210"/>
        <end position="263"/>
    </location>
</feature>
<reference evidence="7" key="1">
    <citation type="journal article" date="2016" name="Appl. Environ. Microbiol.">
        <title>Functional Metagenomics of a Biostimulated Petroleum-Contaminated Soil Reveals an Extraordinary Diversity of Extradiol Dioxygenases.</title>
        <authorList>
            <person name="Terron-Gonzalez L."/>
            <person name="Martin-Cabello G."/>
            <person name="Ferrer M."/>
            <person name="Santero E."/>
        </authorList>
    </citation>
    <scope>NUCLEOTIDE SEQUENCE</scope>
</reference>
<keyword evidence="4" id="KW-0812">Transmembrane</keyword>
<dbReference type="CDD" id="cd06225">
    <property type="entry name" value="HAMP"/>
    <property type="match status" value="1"/>
</dbReference>
<dbReference type="SUPFAM" id="SSF58104">
    <property type="entry name" value="Methyl-accepting chemotaxis protein (MCP) signaling domain"/>
    <property type="match status" value="1"/>
</dbReference>
<keyword evidence="4" id="KW-1133">Transmembrane helix</keyword>
<feature type="transmembrane region" description="Helical" evidence="4">
    <location>
        <begin position="189"/>
        <end position="209"/>
    </location>
</feature>
<sequence length="558" mass="57848">MGTFLSSLRVKFGGVSLAYLLLVIVSAAAGAWSVQSIVSAMNEAAVTTSALRNQMQADMMHDALRADVLAALLAVKSGQSLSTAVDDLTEHVKEFNASLAANRKLPLSPEVKAAIAALDDPLAAYIDGAKHMFEVAVRNPADADKDLPAFLTAFSNLESAMASVSDKIEAAVANARDTSDRTASMAKMALAAVGLLALVVSGGLFYGSWRTVIYPLMKLSAAMVQLRDGKNDVAVAGTDRRDEIGQMAVSVESFREAAIARALEAATERERAEKARRAEAVSRATEAFASEVETLIGQVASAAVQLEGSARALANSANESVGRSENVAAASAQSATTAETVAAAAQELSQSITEVASRVRDAETAAQSAVQETVKSGEEIAQLADAARRIGEVTNLIAEIAAQTNLLALNATIEAARAGSAGQGFAAFAQEVKQLATQTAKATEQISQQIAGMQSMTERSVAAMSQIKDVVGQVEVIGSAIAAAAEEQDAATREVTRGINEASDGTRQISANIEAVTDAARDAGRAANEVLDASGLLSANASALRERIVHFIEEVKAA</sequence>
<dbReference type="Pfam" id="PF00015">
    <property type="entry name" value="MCPsignal"/>
    <property type="match status" value="1"/>
</dbReference>
<dbReference type="PROSITE" id="PS50111">
    <property type="entry name" value="CHEMOTAXIS_TRANSDUC_2"/>
    <property type="match status" value="1"/>
</dbReference>
<dbReference type="SMART" id="SM00304">
    <property type="entry name" value="HAMP"/>
    <property type="match status" value="1"/>
</dbReference>
<dbReference type="InterPro" id="IPR003660">
    <property type="entry name" value="HAMP_dom"/>
</dbReference>
<dbReference type="EMBL" id="KU144989">
    <property type="protein sequence ID" value="AMK59477.1"/>
    <property type="molecule type" value="Genomic_DNA"/>
</dbReference>
<dbReference type="GO" id="GO:0007165">
    <property type="term" value="P:signal transduction"/>
    <property type="evidence" value="ECO:0007669"/>
    <property type="project" value="UniProtKB-KW"/>
</dbReference>
<evidence type="ECO:0000259" key="6">
    <source>
        <dbReference type="PROSITE" id="PS50885"/>
    </source>
</evidence>
<accession>A0A126SYU8</accession>
<dbReference type="Gene3D" id="1.10.287.950">
    <property type="entry name" value="Methyl-accepting chemotaxis protein"/>
    <property type="match status" value="1"/>
</dbReference>
<dbReference type="GO" id="GO:0016020">
    <property type="term" value="C:membrane"/>
    <property type="evidence" value="ECO:0007669"/>
    <property type="project" value="InterPro"/>
</dbReference>
<dbReference type="InterPro" id="IPR004089">
    <property type="entry name" value="MCPsignal_dom"/>
</dbReference>
<organism evidence="7">
    <name type="scientific">uncultured bacterium UPO67part1</name>
    <dbReference type="NCBI Taxonomy" id="1776986"/>
    <lineage>
        <taxon>Bacteria</taxon>
        <taxon>environmental samples</taxon>
    </lineage>
</organism>
<dbReference type="SMART" id="SM00283">
    <property type="entry name" value="MA"/>
    <property type="match status" value="1"/>
</dbReference>
<keyword evidence="1 3" id="KW-0807">Transducer</keyword>
<dbReference type="Gene3D" id="1.10.8.500">
    <property type="entry name" value="HAMP domain in histidine kinase"/>
    <property type="match status" value="1"/>
</dbReference>
<feature type="transmembrane region" description="Helical" evidence="4">
    <location>
        <begin position="12"/>
        <end position="32"/>
    </location>
</feature>
<dbReference type="AlphaFoldDB" id="A0A126SYU8"/>
<feature type="domain" description="Methyl-accepting transducer" evidence="5">
    <location>
        <begin position="302"/>
        <end position="524"/>
    </location>
</feature>
<evidence type="ECO:0000256" key="3">
    <source>
        <dbReference type="PROSITE-ProRule" id="PRU00284"/>
    </source>
</evidence>
<comment type="similarity">
    <text evidence="2">Belongs to the methyl-accepting chemotaxis (MCP) protein family.</text>
</comment>
<keyword evidence="7" id="KW-0675">Receptor</keyword>
<keyword evidence="4" id="KW-0472">Membrane</keyword>
<evidence type="ECO:0000313" key="7">
    <source>
        <dbReference type="EMBL" id="AMK59477.1"/>
    </source>
</evidence>
<dbReference type="Pfam" id="PF00672">
    <property type="entry name" value="HAMP"/>
    <property type="match status" value="1"/>
</dbReference>
<dbReference type="PANTHER" id="PTHR32089">
    <property type="entry name" value="METHYL-ACCEPTING CHEMOTAXIS PROTEIN MCPB"/>
    <property type="match status" value="1"/>
</dbReference>
<evidence type="ECO:0000256" key="2">
    <source>
        <dbReference type="ARBA" id="ARBA00029447"/>
    </source>
</evidence>
<dbReference type="PANTHER" id="PTHR32089:SF112">
    <property type="entry name" value="LYSOZYME-LIKE PROTEIN-RELATED"/>
    <property type="match status" value="1"/>
</dbReference>
<protein>
    <submittedName>
        <fullName evidence="7">Methyl-accepting chemotaxis receptor/sensory transducer</fullName>
    </submittedName>
</protein>
<evidence type="ECO:0000256" key="4">
    <source>
        <dbReference type="SAM" id="Phobius"/>
    </source>
</evidence>
<dbReference type="PROSITE" id="PS50885">
    <property type="entry name" value="HAMP"/>
    <property type="match status" value="1"/>
</dbReference>
<name>A0A126SYU8_9BACT</name>
<proteinExistence type="inferred from homology"/>
<evidence type="ECO:0000256" key="1">
    <source>
        <dbReference type="ARBA" id="ARBA00023224"/>
    </source>
</evidence>